<name>A0A0P1I1U8_9RHOB</name>
<dbReference type="AlphaFoldDB" id="A0A0P1I1U8"/>
<dbReference type="EMBL" id="CYTW01000001">
    <property type="protein sequence ID" value="CUJ85692.1"/>
    <property type="molecule type" value="Genomic_DNA"/>
</dbReference>
<gene>
    <name evidence="2" type="ORF">PH7735_00527</name>
</gene>
<organism evidence="2 3">
    <name type="scientific">Shimia thalassica</name>
    <dbReference type="NCBI Taxonomy" id="1715693"/>
    <lineage>
        <taxon>Bacteria</taxon>
        <taxon>Pseudomonadati</taxon>
        <taxon>Pseudomonadota</taxon>
        <taxon>Alphaproteobacteria</taxon>
        <taxon>Rhodobacterales</taxon>
        <taxon>Roseobacteraceae</taxon>
    </lineage>
</organism>
<accession>A0A0P1I1U8</accession>
<feature type="transmembrane region" description="Helical" evidence="1">
    <location>
        <begin position="7"/>
        <end position="26"/>
    </location>
</feature>
<sequence length="66" mass="7457">MTKLKTSLAIIVVCTFTWLCFFGNLLQQTPSTLTVVVFVICAGSFGTLVFLRAFSFMIWLKERLFG</sequence>
<evidence type="ECO:0000313" key="2">
    <source>
        <dbReference type="EMBL" id="CUJ85692.1"/>
    </source>
</evidence>
<keyword evidence="1" id="KW-0472">Membrane</keyword>
<keyword evidence="3" id="KW-1185">Reference proteome</keyword>
<feature type="transmembrane region" description="Helical" evidence="1">
    <location>
        <begin position="32"/>
        <end position="60"/>
    </location>
</feature>
<keyword evidence="1" id="KW-0812">Transmembrane</keyword>
<evidence type="ECO:0000313" key="3">
    <source>
        <dbReference type="Proteomes" id="UP000051870"/>
    </source>
</evidence>
<protein>
    <submittedName>
        <fullName evidence="2">Uncharacterized protein</fullName>
    </submittedName>
</protein>
<reference evidence="3" key="1">
    <citation type="submission" date="2015-09" db="EMBL/GenBank/DDBJ databases">
        <authorList>
            <person name="Rodrigo-Torres Lidia"/>
            <person name="Arahal R.David."/>
        </authorList>
    </citation>
    <scope>NUCLEOTIDE SEQUENCE [LARGE SCALE GENOMIC DNA]</scope>
    <source>
        <strain evidence="3">CECT 7735</strain>
    </source>
</reference>
<keyword evidence="1" id="KW-1133">Transmembrane helix</keyword>
<evidence type="ECO:0000256" key="1">
    <source>
        <dbReference type="SAM" id="Phobius"/>
    </source>
</evidence>
<dbReference type="Proteomes" id="UP000051870">
    <property type="component" value="Unassembled WGS sequence"/>
</dbReference>
<proteinExistence type="predicted"/>